<evidence type="ECO:0000256" key="1">
    <source>
        <dbReference type="ARBA" id="ARBA00009063"/>
    </source>
</evidence>
<keyword evidence="5 14" id="KW-1133">Transmembrane helix</keyword>
<dbReference type="STRING" id="50429.A0A2B4SAQ2"/>
<gene>
    <name evidence="16" type="primary">Stx7</name>
    <name evidence="16" type="ORF">AWC38_SpisGene9142</name>
</gene>
<dbReference type="EMBL" id="LSMT01000132">
    <property type="protein sequence ID" value="PFX26179.1"/>
    <property type="molecule type" value="Genomic_DNA"/>
</dbReference>
<dbReference type="GO" id="GO:0031201">
    <property type="term" value="C:SNARE complex"/>
    <property type="evidence" value="ECO:0007669"/>
    <property type="project" value="TreeGrafter"/>
</dbReference>
<reference evidence="17" key="1">
    <citation type="journal article" date="2017" name="bioRxiv">
        <title>Comparative analysis of the genomes of Stylophora pistillata and Acropora digitifera provides evidence for extensive differences between species of corals.</title>
        <authorList>
            <person name="Voolstra C.R."/>
            <person name="Li Y."/>
            <person name="Liew Y.J."/>
            <person name="Baumgarten S."/>
            <person name="Zoccola D."/>
            <person name="Flot J.-F."/>
            <person name="Tambutte S."/>
            <person name="Allemand D."/>
            <person name="Aranda M."/>
        </authorList>
    </citation>
    <scope>NUCLEOTIDE SEQUENCE [LARGE SCALE GENOMIC DNA]</scope>
</reference>
<evidence type="ECO:0000256" key="7">
    <source>
        <dbReference type="ARBA" id="ARBA00023054"/>
    </source>
</evidence>
<feature type="transmembrane region" description="Helical" evidence="14">
    <location>
        <begin position="248"/>
        <end position="268"/>
    </location>
</feature>
<evidence type="ECO:0000256" key="9">
    <source>
        <dbReference type="ARBA" id="ARBA00037599"/>
    </source>
</evidence>
<dbReference type="InterPro" id="IPR006011">
    <property type="entry name" value="Syntaxin_N"/>
</dbReference>
<dbReference type="GO" id="GO:0006886">
    <property type="term" value="P:intracellular protein transport"/>
    <property type="evidence" value="ECO:0007669"/>
    <property type="project" value="TreeGrafter"/>
</dbReference>
<dbReference type="GO" id="GO:0000149">
    <property type="term" value="F:SNARE binding"/>
    <property type="evidence" value="ECO:0007669"/>
    <property type="project" value="TreeGrafter"/>
</dbReference>
<proteinExistence type="inferred from homology"/>
<evidence type="ECO:0000256" key="4">
    <source>
        <dbReference type="ARBA" id="ARBA00022753"/>
    </source>
</evidence>
<protein>
    <recommendedName>
        <fullName evidence="11">Syntaxin-7</fullName>
    </recommendedName>
</protein>
<dbReference type="OrthoDB" id="364348at2759"/>
<dbReference type="InterPro" id="IPR010989">
    <property type="entry name" value="SNARE"/>
</dbReference>
<dbReference type="Pfam" id="PF14523">
    <property type="entry name" value="Syntaxin_2"/>
    <property type="match status" value="1"/>
</dbReference>
<organism evidence="16 17">
    <name type="scientific">Stylophora pistillata</name>
    <name type="common">Smooth cauliflower coral</name>
    <dbReference type="NCBI Taxonomy" id="50429"/>
    <lineage>
        <taxon>Eukaryota</taxon>
        <taxon>Metazoa</taxon>
        <taxon>Cnidaria</taxon>
        <taxon>Anthozoa</taxon>
        <taxon>Hexacorallia</taxon>
        <taxon>Scleractinia</taxon>
        <taxon>Astrocoeniina</taxon>
        <taxon>Pocilloporidae</taxon>
        <taxon>Stylophora</taxon>
    </lineage>
</organism>
<evidence type="ECO:0000256" key="6">
    <source>
        <dbReference type="ARBA" id="ARBA00022990"/>
    </source>
</evidence>
<dbReference type="InterPro" id="IPR000727">
    <property type="entry name" value="T_SNARE_dom"/>
</dbReference>
<evidence type="ECO:0000256" key="5">
    <source>
        <dbReference type="ARBA" id="ARBA00022989"/>
    </source>
</evidence>
<dbReference type="FunFam" id="1.20.58.70:FF:000006">
    <property type="entry name" value="Syntaxin 7"/>
    <property type="match status" value="1"/>
</dbReference>
<dbReference type="FunFam" id="1.20.5.110:FF:000016">
    <property type="entry name" value="Syntaxin 12"/>
    <property type="match status" value="1"/>
</dbReference>
<dbReference type="SUPFAM" id="SSF47661">
    <property type="entry name" value="t-snare proteins"/>
    <property type="match status" value="1"/>
</dbReference>
<dbReference type="SMART" id="SM00503">
    <property type="entry name" value="SynN"/>
    <property type="match status" value="1"/>
</dbReference>
<keyword evidence="7 12" id="KW-0175">Coiled coil</keyword>
<dbReference type="Pfam" id="PF05739">
    <property type="entry name" value="SNARE"/>
    <property type="match status" value="1"/>
</dbReference>
<accession>A0A2B4SAQ2</accession>
<evidence type="ECO:0000256" key="12">
    <source>
        <dbReference type="SAM" id="Coils"/>
    </source>
</evidence>
<evidence type="ECO:0000313" key="16">
    <source>
        <dbReference type="EMBL" id="PFX26179.1"/>
    </source>
</evidence>
<keyword evidence="8 14" id="KW-0472">Membrane</keyword>
<dbReference type="Gene3D" id="1.20.5.110">
    <property type="match status" value="1"/>
</dbReference>
<comment type="similarity">
    <text evidence="1">Belongs to the syntaxin family.</text>
</comment>
<dbReference type="CDD" id="cd15847">
    <property type="entry name" value="SNARE_syntaxin7_like"/>
    <property type="match status" value="1"/>
</dbReference>
<sequence length="272" mass="29951">MSFGEYSTNSSTGAKGGSTEYNRLCSCVSNNIQAINKNVTTIQKLVDKLGTSEDKSQLQSKLQQTEQATQRLAKETHSYLKQLPHLYGESPAEIRQRKIQVEKLTDNFSTALNKFQELQRTAAEKEKASVSRARSMSAGMPTPSPMGGYNDEHSSTSNDRTGGGFQVQAEEEVSVELIEERERAIRQLEADIVGVNEIFRDLATMVYEQGDMIDSIEANVDSAAVHVEDGNVQLQKASNYQKAARKKICCILVILVVVAGALGLIIWLSTKN</sequence>
<dbReference type="PANTHER" id="PTHR19957:SF411">
    <property type="entry name" value="LD23667P"/>
    <property type="match status" value="1"/>
</dbReference>
<feature type="domain" description="T-SNARE coiled-coil homology" evidence="15">
    <location>
        <begin position="175"/>
        <end position="237"/>
    </location>
</feature>
<dbReference type="GO" id="GO:0005484">
    <property type="term" value="F:SNAP receptor activity"/>
    <property type="evidence" value="ECO:0007669"/>
    <property type="project" value="TreeGrafter"/>
</dbReference>
<keyword evidence="4" id="KW-0967">Endosome</keyword>
<dbReference type="GO" id="GO:0006906">
    <property type="term" value="P:vesicle fusion"/>
    <property type="evidence" value="ECO:0007669"/>
    <property type="project" value="TreeGrafter"/>
</dbReference>
<evidence type="ECO:0000313" key="17">
    <source>
        <dbReference type="Proteomes" id="UP000225706"/>
    </source>
</evidence>
<feature type="region of interest" description="Disordered" evidence="13">
    <location>
        <begin position="123"/>
        <end position="163"/>
    </location>
</feature>
<dbReference type="GO" id="GO:0008021">
    <property type="term" value="C:synaptic vesicle"/>
    <property type="evidence" value="ECO:0007669"/>
    <property type="project" value="TreeGrafter"/>
</dbReference>
<evidence type="ECO:0000256" key="3">
    <source>
        <dbReference type="ARBA" id="ARBA00022692"/>
    </source>
</evidence>
<evidence type="ECO:0000256" key="14">
    <source>
        <dbReference type="SAM" id="Phobius"/>
    </source>
</evidence>
<feature type="coiled-coil region" evidence="12">
    <location>
        <begin position="167"/>
        <end position="198"/>
    </location>
</feature>
<dbReference type="GO" id="GO:0031901">
    <property type="term" value="C:early endosome membrane"/>
    <property type="evidence" value="ECO:0007669"/>
    <property type="project" value="UniProtKB-SubCell"/>
</dbReference>
<dbReference type="InterPro" id="IPR045242">
    <property type="entry name" value="Syntaxin"/>
</dbReference>
<comment type="function">
    <text evidence="9">May be involved in protein trafficking from the plasma membrane to the early endosome (EE) as well as in homotypic fusion of endocytic organelles. Mediates the endocytic trafficking from early endosomes to late endosomes and lysosomes.</text>
</comment>
<evidence type="ECO:0000256" key="13">
    <source>
        <dbReference type="SAM" id="MobiDB-lite"/>
    </source>
</evidence>
<keyword evidence="3 14" id="KW-0812">Transmembrane</keyword>
<evidence type="ECO:0000256" key="10">
    <source>
        <dbReference type="ARBA" id="ARBA00037832"/>
    </source>
</evidence>
<dbReference type="Proteomes" id="UP000225706">
    <property type="component" value="Unassembled WGS sequence"/>
</dbReference>
<keyword evidence="2" id="KW-0597">Phosphoprotein</keyword>
<comment type="subcellular location">
    <subcellularLocation>
        <location evidence="10">Early endosome membrane</location>
        <topology evidence="10">Single-pass type IV membrane protein</topology>
    </subcellularLocation>
</comment>
<dbReference type="GO" id="GO:0048278">
    <property type="term" value="P:vesicle docking"/>
    <property type="evidence" value="ECO:0007669"/>
    <property type="project" value="TreeGrafter"/>
</dbReference>
<name>A0A2B4SAQ2_STYPI</name>
<dbReference type="PROSITE" id="PS50192">
    <property type="entry name" value="T_SNARE"/>
    <property type="match status" value="1"/>
</dbReference>
<evidence type="ECO:0000256" key="2">
    <source>
        <dbReference type="ARBA" id="ARBA00022553"/>
    </source>
</evidence>
<dbReference type="PANTHER" id="PTHR19957">
    <property type="entry name" value="SYNTAXIN"/>
    <property type="match status" value="1"/>
</dbReference>
<evidence type="ECO:0000256" key="11">
    <source>
        <dbReference type="ARBA" id="ARBA00040006"/>
    </source>
</evidence>
<dbReference type="SMART" id="SM00397">
    <property type="entry name" value="t_SNARE"/>
    <property type="match status" value="1"/>
</dbReference>
<evidence type="ECO:0000259" key="15">
    <source>
        <dbReference type="PROSITE" id="PS50192"/>
    </source>
</evidence>
<keyword evidence="6" id="KW-0007">Acetylation</keyword>
<keyword evidence="17" id="KW-1185">Reference proteome</keyword>
<comment type="caution">
    <text evidence="16">The sequence shown here is derived from an EMBL/GenBank/DDBJ whole genome shotgun (WGS) entry which is preliminary data.</text>
</comment>
<evidence type="ECO:0000256" key="8">
    <source>
        <dbReference type="ARBA" id="ARBA00023136"/>
    </source>
</evidence>
<dbReference type="AlphaFoldDB" id="A0A2B4SAQ2"/>
<dbReference type="Gene3D" id="1.20.58.70">
    <property type="match status" value="1"/>
</dbReference>